<accession>A0A0G1VT36</accession>
<dbReference type="InterPro" id="IPR009061">
    <property type="entry name" value="DNA-bd_dom_put_sf"/>
</dbReference>
<organism evidence="14 15">
    <name type="scientific">Candidatus Kaiserbacteria bacterium GW2011_GWA2_49_19</name>
    <dbReference type="NCBI Taxonomy" id="1618669"/>
    <lineage>
        <taxon>Bacteria</taxon>
        <taxon>Candidatus Kaiseribacteriota</taxon>
    </lineage>
</organism>
<evidence type="ECO:0000256" key="4">
    <source>
        <dbReference type="ARBA" id="ARBA00022723"/>
    </source>
</evidence>
<dbReference type="InterPro" id="IPR005147">
    <property type="entry name" value="tRNA_synthase_B5-dom"/>
</dbReference>
<sequence>MLISYKWLQSYFEDKLPEPEALSERIAFSLAEVEGIEKNADDVVLDIKVLPDRACYALSHRGVAGELSAILNLPLKKVEQPTIKVGKVRSVEFEIADGNLCRRHIGRVIEGITVGKSPDWLRERLESVGQRSINNIVDATNFVTLDMGQPLHAFDADKVKGKVTVRPGRTGETVVTLDGKQIPVDSSIVVIADEDGPLDIAGIKGGKKAELDYNTKAILLSVANFDPVSIRRASVKTGIKTDASKRFENNLTPERARVGMDEITSVIAALCPEAVVGGETDVYPKKAGQKQVSFSPDDIRRMVGISVSDTDISDCLGRLGIHTEKQGKEFVAQVPYERTDLSIPADIAEEVGRIIGYDKIPAVVPSKGKEKVEIPKSFYYEWKIREFLVSAGFSEVMTSSFAPLGDVEIEKPLAEDKRFARQNLQSNFEKALKLNVSNAPLFGSEDVRIFEIGKVFPVKGEHTGLILGLKHAKKQKRNESYVLEGLIQDIEKSLGIEIETKVKTSINYGVMFEANLDGAIQKLSESQKWDISIPVVQSKKFIAFSLYPLIVRDIALFVSLDTTPESVAKIIKENAGDLVVRGPELFDEFSKDGKKSLAFRLVFQSFDRTLSDEEVNKIMEKVYVALTIHGWQIR</sequence>
<feature type="binding site" evidence="11">
    <location>
        <position position="340"/>
    </location>
    <ligand>
        <name>Mg(2+)</name>
        <dbReference type="ChEBI" id="CHEBI:18420"/>
        <note>shared with alpha subunit</note>
    </ligand>
</feature>
<name>A0A0G1VT36_9BACT</name>
<keyword evidence="11" id="KW-0963">Cytoplasm</keyword>
<dbReference type="Gene3D" id="3.30.930.10">
    <property type="entry name" value="Bira Bifunctional Protein, Domain 2"/>
    <property type="match status" value="1"/>
</dbReference>
<keyword evidence="9 11" id="KW-0030">Aminoacyl-tRNA synthetase</keyword>
<dbReference type="Gene3D" id="3.50.40.10">
    <property type="entry name" value="Phenylalanyl-trna Synthetase, Chain B, domain 3"/>
    <property type="match status" value="1"/>
</dbReference>
<dbReference type="InterPro" id="IPR041616">
    <property type="entry name" value="PheRS_beta_core"/>
</dbReference>
<feature type="binding site" evidence="11">
    <location>
        <position position="346"/>
    </location>
    <ligand>
        <name>Mg(2+)</name>
        <dbReference type="ChEBI" id="CHEBI:18420"/>
        <note>shared with alpha subunit</note>
    </ligand>
</feature>
<keyword evidence="3 11" id="KW-0436">Ligase</keyword>
<feature type="domain" description="B5" evidence="13">
    <location>
        <begin position="287"/>
        <end position="362"/>
    </location>
</feature>
<feature type="binding site" evidence="11">
    <location>
        <position position="350"/>
    </location>
    <ligand>
        <name>Mg(2+)</name>
        <dbReference type="ChEBI" id="CHEBI:18420"/>
        <note>shared with alpha subunit</note>
    </ligand>
</feature>
<dbReference type="Gene3D" id="3.30.70.380">
    <property type="entry name" value="Ferrodoxin-fold anticodon-binding domain"/>
    <property type="match status" value="1"/>
</dbReference>
<dbReference type="InterPro" id="IPR005121">
    <property type="entry name" value="Fdx_antiC-bd"/>
</dbReference>
<evidence type="ECO:0000313" key="14">
    <source>
        <dbReference type="EMBL" id="KKW09455.1"/>
    </source>
</evidence>
<dbReference type="InterPro" id="IPR036690">
    <property type="entry name" value="Fdx_antiC-bd_sf"/>
</dbReference>
<dbReference type="SUPFAM" id="SSF54991">
    <property type="entry name" value="Anticodon-binding domain of PheRS"/>
    <property type="match status" value="1"/>
</dbReference>
<protein>
    <recommendedName>
        <fullName evidence="11">Phenylalanine--tRNA ligase beta subunit</fullName>
        <ecNumber evidence="11">6.1.1.20</ecNumber>
    </recommendedName>
    <alternativeName>
        <fullName evidence="11">Phenylalanyl-tRNA synthetase beta subunit</fullName>
        <shortName evidence="11">PheRS</shortName>
    </alternativeName>
</protein>
<dbReference type="EMBL" id="LCPZ01000001">
    <property type="protein sequence ID" value="KKW09455.1"/>
    <property type="molecule type" value="Genomic_DNA"/>
</dbReference>
<evidence type="ECO:0000256" key="1">
    <source>
        <dbReference type="ARBA" id="ARBA00008653"/>
    </source>
</evidence>
<dbReference type="GO" id="GO:0004826">
    <property type="term" value="F:phenylalanine-tRNA ligase activity"/>
    <property type="evidence" value="ECO:0007669"/>
    <property type="project" value="UniProtKB-UniRule"/>
</dbReference>
<evidence type="ECO:0000256" key="6">
    <source>
        <dbReference type="ARBA" id="ARBA00022840"/>
    </source>
</evidence>
<comment type="subcellular location">
    <subcellularLocation>
        <location evidence="11">Cytoplasm</location>
    </subcellularLocation>
</comment>
<keyword evidence="5 11" id="KW-0547">Nucleotide-binding</keyword>
<comment type="subunit">
    <text evidence="2 11">Tetramer of two alpha and two beta subunits.</text>
</comment>
<evidence type="ECO:0000256" key="8">
    <source>
        <dbReference type="ARBA" id="ARBA00022917"/>
    </source>
</evidence>
<dbReference type="GO" id="GO:0003723">
    <property type="term" value="F:RNA binding"/>
    <property type="evidence" value="ECO:0007669"/>
    <property type="project" value="InterPro"/>
</dbReference>
<dbReference type="EC" id="6.1.1.20" evidence="11"/>
<dbReference type="SMART" id="SM00873">
    <property type="entry name" value="B3_4"/>
    <property type="match status" value="1"/>
</dbReference>
<proteinExistence type="inferred from homology"/>
<dbReference type="Gene3D" id="3.30.56.10">
    <property type="match status" value="2"/>
</dbReference>
<dbReference type="Pfam" id="PF03484">
    <property type="entry name" value="B5"/>
    <property type="match status" value="1"/>
</dbReference>
<evidence type="ECO:0000256" key="5">
    <source>
        <dbReference type="ARBA" id="ARBA00022741"/>
    </source>
</evidence>
<dbReference type="Pfam" id="PF03147">
    <property type="entry name" value="FDX-ACB"/>
    <property type="match status" value="1"/>
</dbReference>
<reference evidence="14 15" key="1">
    <citation type="journal article" date="2015" name="Nature">
        <title>rRNA introns, odd ribosomes, and small enigmatic genomes across a large radiation of phyla.</title>
        <authorList>
            <person name="Brown C.T."/>
            <person name="Hug L.A."/>
            <person name="Thomas B.C."/>
            <person name="Sharon I."/>
            <person name="Castelle C.J."/>
            <person name="Singh A."/>
            <person name="Wilkins M.J."/>
            <person name="Williams K.H."/>
            <person name="Banfield J.F."/>
        </authorList>
    </citation>
    <scope>NUCLEOTIDE SEQUENCE [LARGE SCALE GENOMIC DNA]</scope>
</reference>
<dbReference type="InterPro" id="IPR020825">
    <property type="entry name" value="Phe-tRNA_synthase-like_B3/B4"/>
</dbReference>
<evidence type="ECO:0000256" key="11">
    <source>
        <dbReference type="HAMAP-Rule" id="MF_00283"/>
    </source>
</evidence>
<dbReference type="InterPro" id="IPR045864">
    <property type="entry name" value="aa-tRNA-synth_II/BPL/LPL"/>
</dbReference>
<dbReference type="SUPFAM" id="SSF55681">
    <property type="entry name" value="Class II aaRS and biotin synthetases"/>
    <property type="match status" value="1"/>
</dbReference>
<comment type="cofactor">
    <cofactor evidence="11">
        <name>Mg(2+)</name>
        <dbReference type="ChEBI" id="CHEBI:18420"/>
    </cofactor>
    <text evidence="11">Binds 2 magnesium ions per tetramer.</text>
</comment>
<evidence type="ECO:0000259" key="12">
    <source>
        <dbReference type="PROSITE" id="PS51447"/>
    </source>
</evidence>
<evidence type="ECO:0000256" key="7">
    <source>
        <dbReference type="ARBA" id="ARBA00022842"/>
    </source>
</evidence>
<evidence type="ECO:0000256" key="3">
    <source>
        <dbReference type="ARBA" id="ARBA00022598"/>
    </source>
</evidence>
<dbReference type="GO" id="GO:0000287">
    <property type="term" value="F:magnesium ion binding"/>
    <property type="evidence" value="ECO:0007669"/>
    <property type="project" value="UniProtKB-UniRule"/>
</dbReference>
<feature type="domain" description="FDX-ACB" evidence="12">
    <location>
        <begin position="545"/>
        <end position="634"/>
    </location>
</feature>
<dbReference type="GO" id="GO:0009328">
    <property type="term" value="C:phenylalanine-tRNA ligase complex"/>
    <property type="evidence" value="ECO:0007669"/>
    <property type="project" value="TreeGrafter"/>
</dbReference>
<dbReference type="AlphaFoldDB" id="A0A0G1VT36"/>
<dbReference type="PATRIC" id="fig|1618669.3.peg.22"/>
<dbReference type="GO" id="GO:0006432">
    <property type="term" value="P:phenylalanyl-tRNA aminoacylation"/>
    <property type="evidence" value="ECO:0007669"/>
    <property type="project" value="UniProtKB-UniRule"/>
</dbReference>
<dbReference type="PANTHER" id="PTHR10947:SF0">
    <property type="entry name" value="PHENYLALANINE--TRNA LIGASE BETA SUBUNIT"/>
    <property type="match status" value="1"/>
</dbReference>
<comment type="catalytic activity">
    <reaction evidence="10 11">
        <text>tRNA(Phe) + L-phenylalanine + ATP = L-phenylalanyl-tRNA(Phe) + AMP + diphosphate + H(+)</text>
        <dbReference type="Rhea" id="RHEA:19413"/>
        <dbReference type="Rhea" id="RHEA-COMP:9668"/>
        <dbReference type="Rhea" id="RHEA-COMP:9699"/>
        <dbReference type="ChEBI" id="CHEBI:15378"/>
        <dbReference type="ChEBI" id="CHEBI:30616"/>
        <dbReference type="ChEBI" id="CHEBI:33019"/>
        <dbReference type="ChEBI" id="CHEBI:58095"/>
        <dbReference type="ChEBI" id="CHEBI:78442"/>
        <dbReference type="ChEBI" id="CHEBI:78531"/>
        <dbReference type="ChEBI" id="CHEBI:456215"/>
        <dbReference type="EC" id="6.1.1.20"/>
    </reaction>
</comment>
<dbReference type="Proteomes" id="UP000033965">
    <property type="component" value="Unassembled WGS sequence"/>
</dbReference>
<dbReference type="SMART" id="SM00874">
    <property type="entry name" value="B5"/>
    <property type="match status" value="1"/>
</dbReference>
<dbReference type="PROSITE" id="PS51483">
    <property type="entry name" value="B5"/>
    <property type="match status" value="1"/>
</dbReference>
<keyword evidence="6 11" id="KW-0067">ATP-binding</keyword>
<dbReference type="Pfam" id="PF17759">
    <property type="entry name" value="tRNA_synthFbeta"/>
    <property type="match status" value="1"/>
</dbReference>
<dbReference type="HAMAP" id="MF_00283">
    <property type="entry name" value="Phe_tRNA_synth_beta1"/>
    <property type="match status" value="1"/>
</dbReference>
<dbReference type="InterPro" id="IPR004532">
    <property type="entry name" value="Phe-tRNA-ligase_IIc_bsu_bact"/>
</dbReference>
<evidence type="ECO:0000256" key="2">
    <source>
        <dbReference type="ARBA" id="ARBA00011209"/>
    </source>
</evidence>
<dbReference type="InterPro" id="IPR045060">
    <property type="entry name" value="Phe-tRNA-ligase_IIc_bsu"/>
</dbReference>
<feature type="binding site" evidence="11">
    <location>
        <position position="349"/>
    </location>
    <ligand>
        <name>Mg(2+)</name>
        <dbReference type="ChEBI" id="CHEBI:18420"/>
        <note>shared with alpha subunit</note>
    </ligand>
</feature>
<keyword evidence="7 11" id="KW-0460">Magnesium</keyword>
<evidence type="ECO:0000256" key="9">
    <source>
        <dbReference type="ARBA" id="ARBA00023146"/>
    </source>
</evidence>
<evidence type="ECO:0000259" key="13">
    <source>
        <dbReference type="PROSITE" id="PS51483"/>
    </source>
</evidence>
<dbReference type="Pfam" id="PF03483">
    <property type="entry name" value="B3_4"/>
    <property type="match status" value="1"/>
</dbReference>
<dbReference type="PANTHER" id="PTHR10947">
    <property type="entry name" value="PHENYLALANYL-TRNA SYNTHETASE BETA CHAIN AND LEUCINE-RICH REPEAT-CONTAINING PROTEIN 47"/>
    <property type="match status" value="1"/>
</dbReference>
<dbReference type="PROSITE" id="PS51447">
    <property type="entry name" value="FDX_ACB"/>
    <property type="match status" value="1"/>
</dbReference>
<evidence type="ECO:0000313" key="15">
    <source>
        <dbReference type="Proteomes" id="UP000033965"/>
    </source>
</evidence>
<dbReference type="NCBIfam" id="TIGR00472">
    <property type="entry name" value="pheT_bact"/>
    <property type="match status" value="1"/>
</dbReference>
<keyword evidence="8 11" id="KW-0648">Protein biosynthesis</keyword>
<comment type="caution">
    <text evidence="14">The sequence shown here is derived from an EMBL/GenBank/DDBJ whole genome shotgun (WGS) entry which is preliminary data.</text>
</comment>
<evidence type="ECO:0000256" key="10">
    <source>
        <dbReference type="ARBA" id="ARBA00049255"/>
    </source>
</evidence>
<dbReference type="SUPFAM" id="SSF56037">
    <property type="entry name" value="PheT/TilS domain"/>
    <property type="match status" value="1"/>
</dbReference>
<dbReference type="SUPFAM" id="SSF46955">
    <property type="entry name" value="Putative DNA-binding domain"/>
    <property type="match status" value="2"/>
</dbReference>
<dbReference type="SMART" id="SM00896">
    <property type="entry name" value="FDX-ACB"/>
    <property type="match status" value="1"/>
</dbReference>
<comment type="similarity">
    <text evidence="1 11">Belongs to the phenylalanyl-tRNA synthetase beta subunit family. Type 1 subfamily.</text>
</comment>
<dbReference type="InterPro" id="IPR005146">
    <property type="entry name" value="B3/B4_tRNA-bd"/>
</dbReference>
<dbReference type="GO" id="GO:0005524">
    <property type="term" value="F:ATP binding"/>
    <property type="evidence" value="ECO:0007669"/>
    <property type="project" value="UniProtKB-UniRule"/>
</dbReference>
<keyword evidence="4 11" id="KW-0479">Metal-binding</keyword>
<gene>
    <name evidence="11" type="primary">pheT</name>
    <name evidence="14" type="ORF">UY44_C0001G0020</name>
</gene>